<organism evidence="1 2">
    <name type="scientific">Portunus trituberculatus</name>
    <name type="common">Swimming crab</name>
    <name type="synonym">Neptunus trituberculatus</name>
    <dbReference type="NCBI Taxonomy" id="210409"/>
    <lineage>
        <taxon>Eukaryota</taxon>
        <taxon>Metazoa</taxon>
        <taxon>Ecdysozoa</taxon>
        <taxon>Arthropoda</taxon>
        <taxon>Crustacea</taxon>
        <taxon>Multicrustacea</taxon>
        <taxon>Malacostraca</taxon>
        <taxon>Eumalacostraca</taxon>
        <taxon>Eucarida</taxon>
        <taxon>Decapoda</taxon>
        <taxon>Pleocyemata</taxon>
        <taxon>Brachyura</taxon>
        <taxon>Eubrachyura</taxon>
        <taxon>Portunoidea</taxon>
        <taxon>Portunidae</taxon>
        <taxon>Portuninae</taxon>
        <taxon>Portunus</taxon>
    </lineage>
</organism>
<dbReference type="EMBL" id="VSRR010076714">
    <property type="protein sequence ID" value="MPC88118.1"/>
    <property type="molecule type" value="Genomic_DNA"/>
</dbReference>
<comment type="caution">
    <text evidence="1">The sequence shown here is derived from an EMBL/GenBank/DDBJ whole genome shotgun (WGS) entry which is preliminary data.</text>
</comment>
<dbReference type="AlphaFoldDB" id="A0A5B7J5A1"/>
<name>A0A5B7J5A1_PORTR</name>
<evidence type="ECO:0000313" key="2">
    <source>
        <dbReference type="Proteomes" id="UP000324222"/>
    </source>
</evidence>
<proteinExistence type="predicted"/>
<gene>
    <name evidence="1" type="ORF">E2C01_083011</name>
</gene>
<accession>A0A5B7J5A1</accession>
<dbReference type="Proteomes" id="UP000324222">
    <property type="component" value="Unassembled WGS sequence"/>
</dbReference>
<sequence>MYFDLYSAMGLTMNLLLPFSSSPPPPYIQHAHVAFFRKTMKVSTTSEVSNDSQMWRKGTG</sequence>
<evidence type="ECO:0000313" key="1">
    <source>
        <dbReference type="EMBL" id="MPC88118.1"/>
    </source>
</evidence>
<protein>
    <submittedName>
        <fullName evidence="1">Uncharacterized protein</fullName>
    </submittedName>
</protein>
<keyword evidence="2" id="KW-1185">Reference proteome</keyword>
<reference evidence="1 2" key="1">
    <citation type="submission" date="2019-05" db="EMBL/GenBank/DDBJ databases">
        <title>Another draft genome of Portunus trituberculatus and its Hox gene families provides insights of decapod evolution.</title>
        <authorList>
            <person name="Jeong J.-H."/>
            <person name="Song I."/>
            <person name="Kim S."/>
            <person name="Choi T."/>
            <person name="Kim D."/>
            <person name="Ryu S."/>
            <person name="Kim W."/>
        </authorList>
    </citation>
    <scope>NUCLEOTIDE SEQUENCE [LARGE SCALE GENOMIC DNA]</scope>
    <source>
        <tissue evidence="1">Muscle</tissue>
    </source>
</reference>